<feature type="chain" id="PRO_5041993526" evidence="1">
    <location>
        <begin position="16"/>
        <end position="216"/>
    </location>
</feature>
<comment type="caution">
    <text evidence="2">The sequence shown here is derived from an EMBL/GenBank/DDBJ whole genome shotgun (WGS) entry which is preliminary data.</text>
</comment>
<sequence>MLRCWLTLHLRCWRAEDLLEIVLLPDTHLLSRTQTRTEYRGVVLFCGTPPHIGMLVAEKTSGVVCKEGHGRQAGGGAEKTSGGAGAGYSIAGAVEDGAAMQGGDSGLNPIPTYLSRTLPLTALFHLPPAACHSAIGFVHLEEDGIQCGLEIGEVMFMVGRGLERQADQAASAASINSTAQVVQDTIVLWHVKFEQFWFAGFLVSNQTKNITRHGKH</sequence>
<evidence type="ECO:0000313" key="2">
    <source>
        <dbReference type="EMBL" id="KAJ7308772.1"/>
    </source>
</evidence>
<reference evidence="2" key="1">
    <citation type="submission" date="2023-03" db="EMBL/GenBank/DDBJ databases">
        <title>Massive genome expansion in bonnet fungi (Mycena s.s.) driven by repeated elements and novel gene families across ecological guilds.</title>
        <authorList>
            <consortium name="Lawrence Berkeley National Laboratory"/>
            <person name="Harder C.B."/>
            <person name="Miyauchi S."/>
            <person name="Viragh M."/>
            <person name="Kuo A."/>
            <person name="Thoen E."/>
            <person name="Andreopoulos B."/>
            <person name="Lu D."/>
            <person name="Skrede I."/>
            <person name="Drula E."/>
            <person name="Henrissat B."/>
            <person name="Morin E."/>
            <person name="Kohler A."/>
            <person name="Barry K."/>
            <person name="LaButti K."/>
            <person name="Morin E."/>
            <person name="Salamov A."/>
            <person name="Lipzen A."/>
            <person name="Mereny Z."/>
            <person name="Hegedus B."/>
            <person name="Baldrian P."/>
            <person name="Stursova M."/>
            <person name="Weitz H."/>
            <person name="Taylor A."/>
            <person name="Grigoriev I.V."/>
            <person name="Nagy L.G."/>
            <person name="Martin F."/>
            <person name="Kauserud H."/>
        </authorList>
    </citation>
    <scope>NUCLEOTIDE SEQUENCE</scope>
    <source>
        <strain evidence="2">CBHHK002</strain>
    </source>
</reference>
<evidence type="ECO:0000256" key="1">
    <source>
        <dbReference type="SAM" id="SignalP"/>
    </source>
</evidence>
<proteinExistence type="predicted"/>
<accession>A0AAD6Z5X7</accession>
<protein>
    <submittedName>
        <fullName evidence="2">Uncharacterized protein</fullName>
    </submittedName>
</protein>
<feature type="signal peptide" evidence="1">
    <location>
        <begin position="1"/>
        <end position="15"/>
    </location>
</feature>
<keyword evidence="3" id="KW-1185">Reference proteome</keyword>
<keyword evidence="1" id="KW-0732">Signal</keyword>
<evidence type="ECO:0000313" key="3">
    <source>
        <dbReference type="Proteomes" id="UP001218218"/>
    </source>
</evidence>
<name>A0AAD6Z5X7_9AGAR</name>
<dbReference type="Proteomes" id="UP001218218">
    <property type="component" value="Unassembled WGS sequence"/>
</dbReference>
<gene>
    <name evidence="2" type="ORF">DFH08DRAFT_823803</name>
</gene>
<dbReference type="EMBL" id="JARIHO010000084">
    <property type="protein sequence ID" value="KAJ7308772.1"/>
    <property type="molecule type" value="Genomic_DNA"/>
</dbReference>
<organism evidence="2 3">
    <name type="scientific">Mycena albidolilacea</name>
    <dbReference type="NCBI Taxonomy" id="1033008"/>
    <lineage>
        <taxon>Eukaryota</taxon>
        <taxon>Fungi</taxon>
        <taxon>Dikarya</taxon>
        <taxon>Basidiomycota</taxon>
        <taxon>Agaricomycotina</taxon>
        <taxon>Agaricomycetes</taxon>
        <taxon>Agaricomycetidae</taxon>
        <taxon>Agaricales</taxon>
        <taxon>Marasmiineae</taxon>
        <taxon>Mycenaceae</taxon>
        <taxon>Mycena</taxon>
    </lineage>
</organism>
<dbReference type="AlphaFoldDB" id="A0AAD6Z5X7"/>